<dbReference type="Pfam" id="PF07228">
    <property type="entry name" value="SpoIIE"/>
    <property type="match status" value="1"/>
</dbReference>
<name>A0ABP9H9A3_9ACTN</name>
<comment type="caution">
    <text evidence="3">The sequence shown here is derived from an EMBL/GenBank/DDBJ whole genome shotgun (WGS) entry which is preliminary data.</text>
</comment>
<dbReference type="PANTHER" id="PTHR43156">
    <property type="entry name" value="STAGE II SPORULATION PROTEIN E-RELATED"/>
    <property type="match status" value="1"/>
</dbReference>
<organism evidence="3 4">
    <name type="scientific">Kineococcus glutinatus</name>
    <dbReference type="NCBI Taxonomy" id="1070872"/>
    <lineage>
        <taxon>Bacteria</taxon>
        <taxon>Bacillati</taxon>
        <taxon>Actinomycetota</taxon>
        <taxon>Actinomycetes</taxon>
        <taxon>Kineosporiales</taxon>
        <taxon>Kineosporiaceae</taxon>
        <taxon>Kineococcus</taxon>
    </lineage>
</organism>
<keyword evidence="4" id="KW-1185">Reference proteome</keyword>
<evidence type="ECO:0000256" key="1">
    <source>
        <dbReference type="ARBA" id="ARBA00022801"/>
    </source>
</evidence>
<dbReference type="SMART" id="SM00331">
    <property type="entry name" value="PP2C_SIG"/>
    <property type="match status" value="1"/>
</dbReference>
<dbReference type="Proteomes" id="UP001501195">
    <property type="component" value="Unassembled WGS sequence"/>
</dbReference>
<dbReference type="SUPFAM" id="SSF81606">
    <property type="entry name" value="PP2C-like"/>
    <property type="match status" value="1"/>
</dbReference>
<sequence length="354" mass="36248">MRAGTVLALALGWVLALWGVQFAAGGRLVVVPWLALGPLAASLVLGWRPTAAVALTSVLAVAHLSHETGDLLDGVGEVRVAGSAALAGFAVFGARVRVRREERIRAVTEVATVAQTAILHPVPAQVGGLVLASRYVSADAAALVGGDLFDVVARDGSVRVVVGDARGKGLPAVHTAAAVLSAFRHSAPLEGPDLDDVARAVDAAVSPSLGPEDFVTAVLCEVHPDGRLDVVRCGHPAPLLLAPGRAPREVGATSCPPLGMGVEPVVEADRLEPGERLLLHTDGLLEARDAEGRFFDLTAAVQDLAGPGASPGVPAADDLDAALERLLARVRAHVGGTLTDDVAVLLLERARIPA</sequence>
<feature type="domain" description="PPM-type phosphatase" evidence="2">
    <location>
        <begin position="133"/>
        <end position="349"/>
    </location>
</feature>
<keyword evidence="1" id="KW-0378">Hydrolase</keyword>
<accession>A0ABP9H9A3</accession>
<evidence type="ECO:0000313" key="3">
    <source>
        <dbReference type="EMBL" id="GAA4964707.1"/>
    </source>
</evidence>
<gene>
    <name evidence="3" type="ORF">GCM10023225_04760</name>
</gene>
<dbReference type="Gene3D" id="3.60.40.10">
    <property type="entry name" value="PPM-type phosphatase domain"/>
    <property type="match status" value="1"/>
</dbReference>
<dbReference type="InterPro" id="IPR001932">
    <property type="entry name" value="PPM-type_phosphatase-like_dom"/>
</dbReference>
<evidence type="ECO:0000259" key="2">
    <source>
        <dbReference type="SMART" id="SM00331"/>
    </source>
</evidence>
<protein>
    <submittedName>
        <fullName evidence="3">PP2C family protein-serine/threonine phosphatase</fullName>
    </submittedName>
</protein>
<dbReference type="InterPro" id="IPR036457">
    <property type="entry name" value="PPM-type-like_dom_sf"/>
</dbReference>
<dbReference type="PANTHER" id="PTHR43156:SF2">
    <property type="entry name" value="STAGE II SPORULATION PROTEIN E"/>
    <property type="match status" value="1"/>
</dbReference>
<evidence type="ECO:0000313" key="4">
    <source>
        <dbReference type="Proteomes" id="UP001501195"/>
    </source>
</evidence>
<reference evidence="4" key="1">
    <citation type="journal article" date="2019" name="Int. J. Syst. Evol. Microbiol.">
        <title>The Global Catalogue of Microorganisms (GCM) 10K type strain sequencing project: providing services to taxonomists for standard genome sequencing and annotation.</title>
        <authorList>
            <consortium name="The Broad Institute Genomics Platform"/>
            <consortium name="The Broad Institute Genome Sequencing Center for Infectious Disease"/>
            <person name="Wu L."/>
            <person name="Ma J."/>
        </authorList>
    </citation>
    <scope>NUCLEOTIDE SEQUENCE [LARGE SCALE GENOMIC DNA]</scope>
    <source>
        <strain evidence="4">JCM 18126</strain>
    </source>
</reference>
<proteinExistence type="predicted"/>
<dbReference type="InterPro" id="IPR052016">
    <property type="entry name" value="Bact_Sigma-Reg"/>
</dbReference>
<dbReference type="EMBL" id="BAABIL010000053">
    <property type="protein sequence ID" value="GAA4964707.1"/>
    <property type="molecule type" value="Genomic_DNA"/>
</dbReference>
<dbReference type="RefSeq" id="WP_345710723.1">
    <property type="nucleotide sequence ID" value="NZ_BAABIL010000053.1"/>
</dbReference>